<sequence length="210" mass="22733">MTDSRLTVYFILAIATAFAYVECNSEGMLLFKDLVYNSHSLPRSLTWDLGNAGLSGPLVPELGNLTNLQFLEVFENHINGTIPREIGQLDLKGVGLRVCRWSWIAGSLLELEREGKGEICSHGDRSPCLAVVAEEREADDFIGIAKIAIFSHGGTGVAKNGAWRSRRSCRRRTELGGKIGASDGGSGVVRGGRDKQTEGGERKGGGVWKK</sequence>
<name>A0AA88AB60_FICCA</name>
<dbReference type="SUPFAM" id="SSF52058">
    <property type="entry name" value="L domain-like"/>
    <property type="match status" value="1"/>
</dbReference>
<gene>
    <name evidence="4" type="ORF">TIFTF001_018490</name>
</gene>
<evidence type="ECO:0000313" key="4">
    <source>
        <dbReference type="EMBL" id="GMN49324.1"/>
    </source>
</evidence>
<proteinExistence type="predicted"/>
<evidence type="ECO:0000256" key="3">
    <source>
        <dbReference type="SAM" id="SignalP"/>
    </source>
</evidence>
<evidence type="ECO:0000313" key="5">
    <source>
        <dbReference type="Proteomes" id="UP001187192"/>
    </source>
</evidence>
<dbReference type="Gene3D" id="3.80.10.10">
    <property type="entry name" value="Ribonuclease Inhibitor"/>
    <property type="match status" value="1"/>
</dbReference>
<feature type="compositionally biased region" description="Basic and acidic residues" evidence="2">
    <location>
        <begin position="191"/>
        <end position="204"/>
    </location>
</feature>
<comment type="caution">
    <text evidence="4">The sequence shown here is derived from an EMBL/GenBank/DDBJ whole genome shotgun (WGS) entry which is preliminary data.</text>
</comment>
<evidence type="ECO:0000256" key="1">
    <source>
        <dbReference type="ARBA" id="ARBA00022729"/>
    </source>
</evidence>
<feature type="compositionally biased region" description="Gly residues" evidence="2">
    <location>
        <begin position="177"/>
        <end position="190"/>
    </location>
</feature>
<accession>A0AA88AB60</accession>
<dbReference type="AlphaFoldDB" id="A0AA88AB60"/>
<keyword evidence="5" id="KW-1185">Reference proteome</keyword>
<reference evidence="4" key="1">
    <citation type="submission" date="2023-07" db="EMBL/GenBank/DDBJ databases">
        <title>draft genome sequence of fig (Ficus carica).</title>
        <authorList>
            <person name="Takahashi T."/>
            <person name="Nishimura K."/>
        </authorList>
    </citation>
    <scope>NUCLEOTIDE SEQUENCE</scope>
</reference>
<protein>
    <submittedName>
        <fullName evidence="4">Uncharacterized protein</fullName>
    </submittedName>
</protein>
<feature type="region of interest" description="Disordered" evidence="2">
    <location>
        <begin position="174"/>
        <end position="210"/>
    </location>
</feature>
<evidence type="ECO:0000256" key="2">
    <source>
        <dbReference type="SAM" id="MobiDB-lite"/>
    </source>
</evidence>
<dbReference type="PANTHER" id="PTHR47988">
    <property type="entry name" value="SOMATIC EMBRYOGENESIS RECEPTOR KINASE 1"/>
    <property type="match status" value="1"/>
</dbReference>
<organism evidence="4 5">
    <name type="scientific">Ficus carica</name>
    <name type="common">Common fig</name>
    <dbReference type="NCBI Taxonomy" id="3494"/>
    <lineage>
        <taxon>Eukaryota</taxon>
        <taxon>Viridiplantae</taxon>
        <taxon>Streptophyta</taxon>
        <taxon>Embryophyta</taxon>
        <taxon>Tracheophyta</taxon>
        <taxon>Spermatophyta</taxon>
        <taxon>Magnoliopsida</taxon>
        <taxon>eudicotyledons</taxon>
        <taxon>Gunneridae</taxon>
        <taxon>Pentapetalae</taxon>
        <taxon>rosids</taxon>
        <taxon>fabids</taxon>
        <taxon>Rosales</taxon>
        <taxon>Moraceae</taxon>
        <taxon>Ficeae</taxon>
        <taxon>Ficus</taxon>
    </lineage>
</organism>
<feature type="signal peptide" evidence="3">
    <location>
        <begin position="1"/>
        <end position="23"/>
    </location>
</feature>
<dbReference type="Proteomes" id="UP001187192">
    <property type="component" value="Unassembled WGS sequence"/>
</dbReference>
<dbReference type="EMBL" id="BTGU01000030">
    <property type="protein sequence ID" value="GMN49324.1"/>
    <property type="molecule type" value="Genomic_DNA"/>
</dbReference>
<keyword evidence="1 3" id="KW-0732">Signal</keyword>
<feature type="chain" id="PRO_5041743807" evidence="3">
    <location>
        <begin position="24"/>
        <end position="210"/>
    </location>
</feature>
<dbReference type="InterPro" id="IPR032675">
    <property type="entry name" value="LRR_dom_sf"/>
</dbReference>